<dbReference type="KEGG" id="sdn:Sden_0572"/>
<dbReference type="PROSITE" id="PS50883">
    <property type="entry name" value="EAL"/>
    <property type="match status" value="1"/>
</dbReference>
<dbReference type="AlphaFoldDB" id="Q12RR4"/>
<keyword evidence="5" id="KW-1185">Reference proteome</keyword>
<dbReference type="Gene3D" id="6.10.340.10">
    <property type="match status" value="1"/>
</dbReference>
<evidence type="ECO:0000259" key="3">
    <source>
        <dbReference type="PROSITE" id="PS50887"/>
    </source>
</evidence>
<proteinExistence type="predicted"/>
<dbReference type="SUPFAM" id="SSF141868">
    <property type="entry name" value="EAL domain-like"/>
    <property type="match status" value="1"/>
</dbReference>
<dbReference type="RefSeq" id="WP_011495028.1">
    <property type="nucleotide sequence ID" value="NC_007954.1"/>
</dbReference>
<dbReference type="Pfam" id="PF05228">
    <property type="entry name" value="CHASE4"/>
    <property type="match status" value="1"/>
</dbReference>
<dbReference type="eggNOG" id="COG5001">
    <property type="taxonomic scope" value="Bacteria"/>
</dbReference>
<accession>Q12RR4</accession>
<dbReference type="OrthoDB" id="9759607at2"/>
<dbReference type="PANTHER" id="PTHR33121:SF70">
    <property type="entry name" value="SIGNALING PROTEIN YKOW"/>
    <property type="match status" value="1"/>
</dbReference>
<dbReference type="CDD" id="cd01949">
    <property type="entry name" value="GGDEF"/>
    <property type="match status" value="1"/>
</dbReference>
<reference evidence="4 5" key="1">
    <citation type="submission" date="2006-03" db="EMBL/GenBank/DDBJ databases">
        <title>Complete sequence of Shewanella denitrificans OS217.</title>
        <authorList>
            <consortium name="US DOE Joint Genome Institute"/>
            <person name="Copeland A."/>
            <person name="Lucas S."/>
            <person name="Lapidus A."/>
            <person name="Barry K."/>
            <person name="Detter J.C."/>
            <person name="Glavina del Rio T."/>
            <person name="Hammon N."/>
            <person name="Israni S."/>
            <person name="Dalin E."/>
            <person name="Tice H."/>
            <person name="Pitluck S."/>
            <person name="Brettin T."/>
            <person name="Bruce D."/>
            <person name="Han C."/>
            <person name="Tapia R."/>
            <person name="Gilna P."/>
            <person name="Kiss H."/>
            <person name="Schmutz J."/>
            <person name="Larimer F."/>
            <person name="Land M."/>
            <person name="Hauser L."/>
            <person name="Kyrpides N."/>
            <person name="Lykidis A."/>
            <person name="Richardson P."/>
        </authorList>
    </citation>
    <scope>NUCLEOTIDE SEQUENCE [LARGE SCALE GENOMIC DNA]</scope>
    <source>
        <strain evidence="5">OS217 / ATCC BAA-1090 / DSM 15013</strain>
    </source>
</reference>
<dbReference type="Pfam" id="PF00990">
    <property type="entry name" value="GGDEF"/>
    <property type="match status" value="1"/>
</dbReference>
<dbReference type="NCBIfam" id="TIGR00254">
    <property type="entry name" value="GGDEF"/>
    <property type="match status" value="1"/>
</dbReference>
<dbReference type="InterPro" id="IPR001633">
    <property type="entry name" value="EAL_dom"/>
</dbReference>
<dbReference type="STRING" id="318161.Sden_0572"/>
<dbReference type="PANTHER" id="PTHR33121">
    <property type="entry name" value="CYCLIC DI-GMP PHOSPHODIESTERASE PDEF"/>
    <property type="match status" value="1"/>
</dbReference>
<protein>
    <submittedName>
        <fullName evidence="4">Periplasmic sensor diguanylate cyclase/phosphodiesterase</fullName>
    </submittedName>
</protein>
<dbReference type="InterPro" id="IPR007892">
    <property type="entry name" value="CHASE4"/>
</dbReference>
<dbReference type="PROSITE" id="PS50887">
    <property type="entry name" value="GGDEF"/>
    <property type="match status" value="1"/>
</dbReference>
<dbReference type="CDD" id="cd01948">
    <property type="entry name" value="EAL"/>
    <property type="match status" value="1"/>
</dbReference>
<dbReference type="eggNOG" id="COG3322">
    <property type="taxonomic scope" value="Bacteria"/>
</dbReference>
<dbReference type="InterPro" id="IPR000160">
    <property type="entry name" value="GGDEF_dom"/>
</dbReference>
<dbReference type="Gene3D" id="3.30.70.270">
    <property type="match status" value="1"/>
</dbReference>
<keyword evidence="1" id="KW-1133">Transmembrane helix</keyword>
<keyword evidence="1" id="KW-0812">Transmembrane</keyword>
<dbReference type="HOGENOM" id="CLU_000445_70_50_6"/>
<dbReference type="SMART" id="SM00267">
    <property type="entry name" value="GGDEF"/>
    <property type="match status" value="1"/>
</dbReference>
<dbReference type="InterPro" id="IPR050706">
    <property type="entry name" value="Cyclic-di-GMP_PDE-like"/>
</dbReference>
<dbReference type="EMBL" id="CP000302">
    <property type="protein sequence ID" value="ABE53862.1"/>
    <property type="molecule type" value="Genomic_DNA"/>
</dbReference>
<feature type="transmembrane region" description="Helical" evidence="1">
    <location>
        <begin position="272"/>
        <end position="294"/>
    </location>
</feature>
<evidence type="ECO:0000256" key="1">
    <source>
        <dbReference type="SAM" id="Phobius"/>
    </source>
</evidence>
<dbReference type="Proteomes" id="UP000001982">
    <property type="component" value="Chromosome"/>
</dbReference>
<keyword evidence="1" id="KW-0472">Membrane</keyword>
<dbReference type="InterPro" id="IPR043128">
    <property type="entry name" value="Rev_trsase/Diguanyl_cyclase"/>
</dbReference>
<dbReference type="SMART" id="SM00052">
    <property type="entry name" value="EAL"/>
    <property type="match status" value="1"/>
</dbReference>
<evidence type="ECO:0000313" key="5">
    <source>
        <dbReference type="Proteomes" id="UP000001982"/>
    </source>
</evidence>
<dbReference type="Gene3D" id="3.20.20.450">
    <property type="entry name" value="EAL domain"/>
    <property type="match status" value="1"/>
</dbReference>
<dbReference type="InterPro" id="IPR035919">
    <property type="entry name" value="EAL_sf"/>
</dbReference>
<dbReference type="Pfam" id="PF00563">
    <property type="entry name" value="EAL"/>
    <property type="match status" value="1"/>
</dbReference>
<feature type="domain" description="EAL" evidence="2">
    <location>
        <begin position="526"/>
        <end position="776"/>
    </location>
</feature>
<organism evidence="4 5">
    <name type="scientific">Shewanella denitrificans (strain OS217 / ATCC BAA-1090 / DSM 15013)</name>
    <dbReference type="NCBI Taxonomy" id="318161"/>
    <lineage>
        <taxon>Bacteria</taxon>
        <taxon>Pseudomonadati</taxon>
        <taxon>Pseudomonadota</taxon>
        <taxon>Gammaproteobacteria</taxon>
        <taxon>Alteromonadales</taxon>
        <taxon>Shewanellaceae</taxon>
        <taxon>Shewanella</taxon>
    </lineage>
</organism>
<gene>
    <name evidence="4" type="ordered locus">Sden_0572</name>
</gene>
<evidence type="ECO:0000313" key="4">
    <source>
        <dbReference type="EMBL" id="ABE53862.1"/>
    </source>
</evidence>
<feature type="transmembrane region" description="Helical" evidence="1">
    <location>
        <begin position="20"/>
        <end position="40"/>
    </location>
</feature>
<dbReference type="SUPFAM" id="SSF55073">
    <property type="entry name" value="Nucleotide cyclase"/>
    <property type="match status" value="1"/>
</dbReference>
<dbReference type="InterPro" id="IPR029787">
    <property type="entry name" value="Nucleotide_cyclase"/>
</dbReference>
<evidence type="ECO:0000259" key="2">
    <source>
        <dbReference type="PROSITE" id="PS50883"/>
    </source>
</evidence>
<name>Q12RR4_SHEDO</name>
<feature type="domain" description="GGDEF" evidence="3">
    <location>
        <begin position="386"/>
        <end position="517"/>
    </location>
</feature>
<dbReference type="GO" id="GO:0071111">
    <property type="term" value="F:cyclic-guanylate-specific phosphodiesterase activity"/>
    <property type="evidence" value="ECO:0007669"/>
    <property type="project" value="InterPro"/>
</dbReference>
<sequence>MQKELPLKTAPVQRDSLGRWILNCMAAVLLTVSAFFLWGAHSLVDSRFDNFDASVYEQQLLRVSGIFEQNRLSFELQVNDYARWDHTEAFVLNQQPAYIEENLFPTSLANIQVDGFIFTRLDGSLVTPPLLRVGAELTPMPDPMWEAISQQLPSLIKNDKSTAHTRFVWFEDEVIMVSGTHITDTAQANAPSGYLFFIRHLDEARLGALRELTGVNFRLAQTTSMDTVETQFTYKRHKSHPHWLTSMNLTGLPALIQVQGSTHLQAERQLTFTLLAFSVAGLSIVALFGIYWLIHLKVIRRLELFSKLADKNRQTRAQSIRWPVSGSDELDNLASSMNDFITEVEVRHKELNYLANHDPLTGIGNRRLLMASLDDKMELLKSNPKFTCNLLLLDIDQFKLFNDGLGHAAGDEILCLIAKRLSTKVKDSDTLVRLGGDAFAILQENVSLASTQDFATDLLQHLAVPFVYQEHQLNLRASIGFAQVKLKLSKEDVIRNADLAMYEAKRRGKNQVAIFTVNLLDTVSRRMHLEQALREALNQQSLEVWFQPIIDARYGKIVGMEALSRWSLEGEYIPADEFISIAEASGMVAQLGKQVLDKVGAVLQELRLQYPALECNVNLSVQQFRDPQLISDIVACRVKYQLPASALHLELTESMIAQSESEILPIMRALVNQGFKFHLDDFGTGYSSLERLKHLPFDTLKIDRSFITPLSLGDDVMVRNIINIGHELGMNLIAEGVENERELEHLLQLGCNQIQGYYFARPMPYHALKIWLKEHQD</sequence>